<gene>
    <name evidence="1" type="ORF">AVDCRST_MAG93-4997</name>
</gene>
<protein>
    <submittedName>
        <fullName evidence="1">YeaH_YhbH</fullName>
    </submittedName>
</protein>
<feature type="non-terminal residue" evidence="1">
    <location>
        <position position="61"/>
    </location>
</feature>
<name>A0A6J4KIU8_9CHLR</name>
<dbReference type="AlphaFoldDB" id="A0A6J4KIU8"/>
<organism evidence="1">
    <name type="scientific">uncultured Chloroflexia bacterium</name>
    <dbReference type="NCBI Taxonomy" id="1672391"/>
    <lineage>
        <taxon>Bacteria</taxon>
        <taxon>Bacillati</taxon>
        <taxon>Chloroflexota</taxon>
        <taxon>Chloroflexia</taxon>
        <taxon>environmental samples</taxon>
    </lineage>
</organism>
<dbReference type="Pfam" id="PF04285">
    <property type="entry name" value="DUF444"/>
    <property type="match status" value="1"/>
</dbReference>
<reference evidence="1" key="1">
    <citation type="submission" date="2020-02" db="EMBL/GenBank/DDBJ databases">
        <authorList>
            <person name="Meier V. D."/>
        </authorList>
    </citation>
    <scope>NUCLEOTIDE SEQUENCE</scope>
    <source>
        <strain evidence="1">AVDCRST_MAG93</strain>
    </source>
</reference>
<accession>A0A6J4KIU8</accession>
<proteinExistence type="predicted"/>
<evidence type="ECO:0000313" key="1">
    <source>
        <dbReference type="EMBL" id="CAA9307362.1"/>
    </source>
</evidence>
<dbReference type="EMBL" id="CADCTR010001684">
    <property type="protein sequence ID" value="CAA9307362.1"/>
    <property type="molecule type" value="Genomic_DNA"/>
</dbReference>
<dbReference type="InterPro" id="IPR006698">
    <property type="entry name" value="UPF0229"/>
</dbReference>
<sequence length="61" mass="7307">MADRVERDLNRFRQIVRGKIKKDLRKYMSQGEMIGRQGRRYVSIPLPQIDIPQFRFGQKQG</sequence>